<gene>
    <name evidence="5" type="ORF">CICLE_v10016674mg</name>
</gene>
<dbReference type="CDD" id="cd00112">
    <property type="entry name" value="LDLa"/>
    <property type="match status" value="1"/>
</dbReference>
<sequence length="214" mass="24038">MMMELLRNLIPLISLCFLVVFVQCKSSLLGVHPLDEKYFSKEVIKCKDGSKSFTRDRLNDNFCDCIDGTDEPGTSACPAGKFYCGNVGSTPQFIFSSRVNDRICDCCDGSDEYDSSIKCPNTCVMGGNIEYKAQSYISTINDAGSIDARGAKIPVNKEDLIERLKDVKMVVILQSSLVFADVKMVVILQSFVIIFLVVLWIMHHRVRSKRRHSR</sequence>
<evidence type="ECO:0000313" key="6">
    <source>
        <dbReference type="Proteomes" id="UP000030687"/>
    </source>
</evidence>
<dbReference type="Proteomes" id="UP000030687">
    <property type="component" value="Unassembled WGS sequence"/>
</dbReference>
<dbReference type="SUPFAM" id="SSF57424">
    <property type="entry name" value="LDL receptor-like module"/>
    <property type="match status" value="1"/>
</dbReference>
<keyword evidence="2" id="KW-1133">Transmembrane helix</keyword>
<dbReference type="AlphaFoldDB" id="V4U799"/>
<keyword evidence="3" id="KW-0732">Signal</keyword>
<evidence type="ECO:0000256" key="2">
    <source>
        <dbReference type="SAM" id="Phobius"/>
    </source>
</evidence>
<dbReference type="InterPro" id="IPR002172">
    <property type="entry name" value="LDrepeatLR_classA_rpt"/>
</dbReference>
<accession>V4U799</accession>
<dbReference type="InterPro" id="IPR028146">
    <property type="entry name" value="PRKCSH_N"/>
</dbReference>
<feature type="chain" id="PRO_5004729142" description="Glucosidase II beta subunit N-terminal domain-containing protein" evidence="3">
    <location>
        <begin position="25"/>
        <end position="214"/>
    </location>
</feature>
<keyword evidence="2" id="KW-0472">Membrane</keyword>
<dbReference type="Pfam" id="PF12999">
    <property type="entry name" value="PRKCSH-like"/>
    <property type="match status" value="1"/>
</dbReference>
<dbReference type="PANTHER" id="PTHR12630:SF17">
    <property type="entry name" value="EXPRESSED PROTEIN"/>
    <property type="match status" value="1"/>
</dbReference>
<protein>
    <recommendedName>
        <fullName evidence="4">Glucosidase II beta subunit N-terminal domain-containing protein</fullName>
    </recommendedName>
</protein>
<dbReference type="GO" id="GO:0006491">
    <property type="term" value="P:N-glycan processing"/>
    <property type="evidence" value="ECO:0007669"/>
    <property type="project" value="TreeGrafter"/>
</dbReference>
<feature type="transmembrane region" description="Helical" evidence="2">
    <location>
        <begin position="184"/>
        <end position="202"/>
    </location>
</feature>
<keyword evidence="1" id="KW-1015">Disulfide bond</keyword>
<dbReference type="GO" id="GO:0017177">
    <property type="term" value="C:glucosidase II complex"/>
    <property type="evidence" value="ECO:0007669"/>
    <property type="project" value="TreeGrafter"/>
</dbReference>
<feature type="domain" description="Glucosidase II beta subunit N-terminal" evidence="4">
    <location>
        <begin position="10"/>
        <end position="125"/>
    </location>
</feature>
<evidence type="ECO:0000259" key="4">
    <source>
        <dbReference type="Pfam" id="PF12999"/>
    </source>
</evidence>
<dbReference type="PANTHER" id="PTHR12630">
    <property type="entry name" value="N-LINKED OLIGOSACCHARIDE PROCESSING"/>
    <property type="match status" value="1"/>
</dbReference>
<evidence type="ECO:0000256" key="1">
    <source>
        <dbReference type="ARBA" id="ARBA00023157"/>
    </source>
</evidence>
<dbReference type="InterPro" id="IPR039794">
    <property type="entry name" value="Gtb1-like"/>
</dbReference>
<keyword evidence="6" id="KW-1185">Reference proteome</keyword>
<dbReference type="EMBL" id="KI536312">
    <property type="protein sequence ID" value="ESR59980.1"/>
    <property type="molecule type" value="Genomic_DNA"/>
</dbReference>
<dbReference type="OMA" id="TQVIACR"/>
<dbReference type="FunCoup" id="V4U799">
    <property type="interactions" value="1208"/>
</dbReference>
<dbReference type="STRING" id="85681.V4U799"/>
<evidence type="ECO:0000313" key="5">
    <source>
        <dbReference type="EMBL" id="ESR59980.1"/>
    </source>
</evidence>
<keyword evidence="2" id="KW-0812">Transmembrane</keyword>
<dbReference type="InParanoid" id="V4U799"/>
<dbReference type="Gramene" id="ESR59980">
    <property type="protein sequence ID" value="ESR59980"/>
    <property type="gene ID" value="CICLE_v10016674mg"/>
</dbReference>
<proteinExistence type="predicted"/>
<reference evidence="5 6" key="1">
    <citation type="submission" date="2013-10" db="EMBL/GenBank/DDBJ databases">
        <authorList>
            <consortium name="International Citrus Genome Consortium"/>
            <person name="Jenkins J."/>
            <person name="Schmutz J."/>
            <person name="Prochnik S."/>
            <person name="Rokhsar D."/>
            <person name="Gmitter F."/>
            <person name="Ollitrault P."/>
            <person name="Machado M."/>
            <person name="Talon M."/>
            <person name="Wincker P."/>
            <person name="Jaillon O."/>
            <person name="Morgante M."/>
        </authorList>
    </citation>
    <scope>NUCLEOTIDE SEQUENCE</scope>
    <source>
        <strain evidence="6">cv. Clemenules</strain>
    </source>
</reference>
<feature type="signal peptide" evidence="3">
    <location>
        <begin position="1"/>
        <end position="24"/>
    </location>
</feature>
<dbReference type="eggNOG" id="KOG2397">
    <property type="taxonomic scope" value="Eukaryota"/>
</dbReference>
<dbReference type="OrthoDB" id="28322at2759"/>
<dbReference type="InterPro" id="IPR036055">
    <property type="entry name" value="LDL_receptor-like_sf"/>
</dbReference>
<organism evidence="5 6">
    <name type="scientific">Citrus clementina</name>
    <name type="common">Clementine</name>
    <name type="synonym">Citrus deliciosa x Citrus sinensis</name>
    <dbReference type="NCBI Taxonomy" id="85681"/>
    <lineage>
        <taxon>Eukaryota</taxon>
        <taxon>Viridiplantae</taxon>
        <taxon>Streptophyta</taxon>
        <taxon>Embryophyta</taxon>
        <taxon>Tracheophyta</taxon>
        <taxon>Spermatophyta</taxon>
        <taxon>Magnoliopsida</taxon>
        <taxon>eudicotyledons</taxon>
        <taxon>Gunneridae</taxon>
        <taxon>Pentapetalae</taxon>
        <taxon>rosids</taxon>
        <taxon>malvids</taxon>
        <taxon>Sapindales</taxon>
        <taxon>Rutaceae</taxon>
        <taxon>Aurantioideae</taxon>
        <taxon>Citrus</taxon>
    </lineage>
</organism>
<name>V4U799_CITCL</name>
<evidence type="ECO:0000256" key="3">
    <source>
        <dbReference type="SAM" id="SignalP"/>
    </source>
</evidence>